<dbReference type="EMBL" id="UINC01126337">
    <property type="protein sequence ID" value="SVD04749.1"/>
    <property type="molecule type" value="Genomic_DNA"/>
</dbReference>
<accession>A0A382S496</accession>
<feature type="non-terminal residue" evidence="3">
    <location>
        <position position="240"/>
    </location>
</feature>
<evidence type="ECO:0008006" key="4">
    <source>
        <dbReference type="Google" id="ProtNLM"/>
    </source>
</evidence>
<dbReference type="InterPro" id="IPR011429">
    <property type="entry name" value="Cyt_c_Planctomycete-type"/>
</dbReference>
<reference evidence="3" key="1">
    <citation type="submission" date="2018-05" db="EMBL/GenBank/DDBJ databases">
        <authorList>
            <person name="Lanie J.A."/>
            <person name="Ng W.-L."/>
            <person name="Kazmierczak K.M."/>
            <person name="Andrzejewski T.M."/>
            <person name="Davidsen T.M."/>
            <person name="Wayne K.J."/>
            <person name="Tettelin H."/>
            <person name="Glass J.I."/>
            <person name="Rusch D."/>
            <person name="Podicherti R."/>
            <person name="Tsui H.-C.T."/>
            <person name="Winkler M.E."/>
        </authorList>
    </citation>
    <scope>NUCLEOTIDE SEQUENCE</scope>
</reference>
<sequence>MKSLNLSFLRSVTGFLPAIATLFTGSLACADESLNKLDPFLKQHCYDCHGPEKQKGDIRFDTLGKDLSNIKNIEIWQSMLDQLNLGEMPPKKQPRPKQSEVNDVVESLTRALALAYEKARSTGGQTVLRRLNRHELRNTFRDLLYLKGAEYSPDAAGSKLVDNNGNGSVERTGNDPLLFFPEDEEEDGFFNLGDKLVMSDFLLKLTLGAAEEVLDQATHLEAKPKVEKRRFAGHLIEGKG</sequence>
<dbReference type="InterPro" id="IPR013036">
    <property type="entry name" value="DUF1587"/>
</dbReference>
<dbReference type="PROSITE" id="PS51257">
    <property type="entry name" value="PROKAR_LIPOPROTEIN"/>
    <property type="match status" value="1"/>
</dbReference>
<dbReference type="Pfam" id="PF07635">
    <property type="entry name" value="PSCyt1"/>
    <property type="match status" value="1"/>
</dbReference>
<protein>
    <recommendedName>
        <fullName evidence="4">DUF1587 domain-containing protein</fullName>
    </recommendedName>
</protein>
<gene>
    <name evidence="3" type="ORF">METZ01_LOCUS357603</name>
</gene>
<name>A0A382S496_9ZZZZ</name>
<dbReference type="Pfam" id="PF07626">
    <property type="entry name" value="PSD3"/>
    <property type="match status" value="1"/>
</dbReference>
<evidence type="ECO:0000259" key="1">
    <source>
        <dbReference type="Pfam" id="PF07626"/>
    </source>
</evidence>
<feature type="domain" description="Cytochrome C Planctomycete-type" evidence="2">
    <location>
        <begin position="45"/>
        <end position="91"/>
    </location>
</feature>
<organism evidence="3">
    <name type="scientific">marine metagenome</name>
    <dbReference type="NCBI Taxonomy" id="408172"/>
    <lineage>
        <taxon>unclassified sequences</taxon>
        <taxon>metagenomes</taxon>
        <taxon>ecological metagenomes</taxon>
    </lineage>
</organism>
<evidence type="ECO:0000259" key="2">
    <source>
        <dbReference type="Pfam" id="PF07635"/>
    </source>
</evidence>
<proteinExistence type="predicted"/>
<evidence type="ECO:0000313" key="3">
    <source>
        <dbReference type="EMBL" id="SVD04749.1"/>
    </source>
</evidence>
<feature type="domain" description="DUF1587" evidence="1">
    <location>
        <begin position="129"/>
        <end position="218"/>
    </location>
</feature>
<dbReference type="AlphaFoldDB" id="A0A382S496"/>